<keyword evidence="1" id="KW-0732">Signal</keyword>
<evidence type="ECO:0000313" key="5">
    <source>
        <dbReference type="Proteomes" id="UP000237271"/>
    </source>
</evidence>
<keyword evidence="5" id="KW-1185">Reference proteome</keyword>
<evidence type="ECO:0000256" key="1">
    <source>
        <dbReference type="ARBA" id="ARBA00022729"/>
    </source>
</evidence>
<dbReference type="OrthoDB" id="417697at2759"/>
<sequence>GFPNTQCRMVDCPVHSTYLSEDFPGTPLDITKPIQGPYGTGQSGPAFGKCPVTSNTAFGQDDDVKFARNLNLKKLNAFALGHGWYFWNFKTELGSRWNFLELVRQGVFPKNVSSYHDSEDVFSACDKEDRGEFLCAAKRGIHPDDLERGLDYACSGNHVDCSDIDTKFPTIEERADWAFNEYWHAYRYSGATCDFGGAAHLLSTNQTPPTPSLDQHLHLATSPFSPVMIVVWCFVGVAAGIIVVVVAGMRILARHQRRKEYSPLMTVNV</sequence>
<gene>
    <name evidence="4" type="ORF">PHPALM_5033</name>
</gene>
<dbReference type="SMART" id="SM00768">
    <property type="entry name" value="X8"/>
    <property type="match status" value="1"/>
</dbReference>
<dbReference type="Gene3D" id="1.20.58.1040">
    <property type="match status" value="1"/>
</dbReference>
<organism evidence="4 5">
    <name type="scientific">Phytophthora palmivora</name>
    <dbReference type="NCBI Taxonomy" id="4796"/>
    <lineage>
        <taxon>Eukaryota</taxon>
        <taxon>Sar</taxon>
        <taxon>Stramenopiles</taxon>
        <taxon>Oomycota</taxon>
        <taxon>Peronosporomycetes</taxon>
        <taxon>Peronosporales</taxon>
        <taxon>Peronosporaceae</taxon>
        <taxon>Phytophthora</taxon>
    </lineage>
</organism>
<feature type="non-terminal residue" evidence="4">
    <location>
        <position position="1"/>
    </location>
</feature>
<dbReference type="PANTHER" id="PTHR31044">
    <property type="entry name" value="BETA-1,3 GLUCANASE"/>
    <property type="match status" value="1"/>
</dbReference>
<dbReference type="InterPro" id="IPR017853">
    <property type="entry name" value="GH"/>
</dbReference>
<dbReference type="InterPro" id="IPR044788">
    <property type="entry name" value="X8_dom_prot"/>
</dbReference>
<protein>
    <submittedName>
        <fullName evidence="4">Glucan 1,3-beta-glucosidase</fullName>
    </submittedName>
</protein>
<dbReference type="PANTHER" id="PTHR31044:SF127">
    <property type="entry name" value="X8 DOMAIN-CONTAINING PROTEIN"/>
    <property type="match status" value="1"/>
</dbReference>
<keyword evidence="2" id="KW-0472">Membrane</keyword>
<feature type="domain" description="X8" evidence="3">
    <location>
        <begin position="133"/>
        <end position="212"/>
    </location>
</feature>
<evidence type="ECO:0000313" key="4">
    <source>
        <dbReference type="EMBL" id="POM77566.1"/>
    </source>
</evidence>
<reference evidence="4 5" key="1">
    <citation type="journal article" date="2017" name="Genome Biol. Evol.">
        <title>Phytophthora megakarya and P. palmivora, closely related causal agents of cacao black pod rot, underwent increases in genome sizes and gene numbers by different mechanisms.</title>
        <authorList>
            <person name="Ali S.S."/>
            <person name="Shao J."/>
            <person name="Lary D.J."/>
            <person name="Kronmiller B."/>
            <person name="Shen D."/>
            <person name="Strem M.D."/>
            <person name="Amoako-Attah I."/>
            <person name="Akrofi A.Y."/>
            <person name="Begoude B.A."/>
            <person name="Ten Hoopen G.M."/>
            <person name="Coulibaly K."/>
            <person name="Kebe B.I."/>
            <person name="Melnick R.L."/>
            <person name="Guiltinan M.J."/>
            <person name="Tyler B.M."/>
            <person name="Meinhardt L.W."/>
            <person name="Bailey B.A."/>
        </authorList>
    </citation>
    <scope>NUCLEOTIDE SEQUENCE [LARGE SCALE GENOMIC DNA]</scope>
    <source>
        <strain evidence="5">sbr112.9</strain>
    </source>
</reference>
<dbReference type="EMBL" id="NCKW01002495">
    <property type="protein sequence ID" value="POM77566.1"/>
    <property type="molecule type" value="Genomic_DNA"/>
</dbReference>
<dbReference type="AlphaFoldDB" id="A0A2P4YID9"/>
<evidence type="ECO:0000259" key="3">
    <source>
        <dbReference type="SMART" id="SM00768"/>
    </source>
</evidence>
<feature type="transmembrane region" description="Helical" evidence="2">
    <location>
        <begin position="229"/>
        <end position="253"/>
    </location>
</feature>
<keyword evidence="2" id="KW-0812">Transmembrane</keyword>
<comment type="caution">
    <text evidence="4">The sequence shown here is derived from an EMBL/GenBank/DDBJ whole genome shotgun (WGS) entry which is preliminary data.</text>
</comment>
<proteinExistence type="predicted"/>
<dbReference type="SUPFAM" id="SSF51445">
    <property type="entry name" value="(Trans)glycosidases"/>
    <property type="match status" value="1"/>
</dbReference>
<dbReference type="InterPro" id="IPR012946">
    <property type="entry name" value="X8"/>
</dbReference>
<dbReference type="Proteomes" id="UP000237271">
    <property type="component" value="Unassembled WGS sequence"/>
</dbReference>
<dbReference type="Pfam" id="PF07983">
    <property type="entry name" value="X8"/>
    <property type="match status" value="1"/>
</dbReference>
<accession>A0A2P4YID9</accession>
<evidence type="ECO:0000256" key="2">
    <source>
        <dbReference type="SAM" id="Phobius"/>
    </source>
</evidence>
<name>A0A2P4YID9_9STRA</name>
<dbReference type="Gene3D" id="3.20.20.80">
    <property type="entry name" value="Glycosidases"/>
    <property type="match status" value="1"/>
</dbReference>
<keyword evidence="2" id="KW-1133">Transmembrane helix</keyword>